<protein>
    <recommendedName>
        <fullName evidence="4">DUF5004 domain-containing protein</fullName>
    </recommendedName>
</protein>
<evidence type="ECO:0000313" key="2">
    <source>
        <dbReference type="EMBL" id="OQP56711.1"/>
    </source>
</evidence>
<organism evidence="2 3">
    <name type="scientific">Niastella populi</name>
    <dbReference type="NCBI Taxonomy" id="550983"/>
    <lineage>
        <taxon>Bacteria</taxon>
        <taxon>Pseudomonadati</taxon>
        <taxon>Bacteroidota</taxon>
        <taxon>Chitinophagia</taxon>
        <taxon>Chitinophagales</taxon>
        <taxon>Chitinophagaceae</taxon>
        <taxon>Niastella</taxon>
    </lineage>
</organism>
<evidence type="ECO:0000256" key="1">
    <source>
        <dbReference type="SAM" id="SignalP"/>
    </source>
</evidence>
<accession>A0A1V9FEK4</accession>
<dbReference type="OrthoDB" id="1467887at2"/>
<dbReference type="Pfam" id="PF16395">
    <property type="entry name" value="DUF5004"/>
    <property type="match status" value="1"/>
</dbReference>
<dbReference type="STRING" id="550983.A4R26_25515"/>
<keyword evidence="3" id="KW-1185">Reference proteome</keyword>
<keyword evidence="1" id="KW-0732">Signal</keyword>
<dbReference type="AlphaFoldDB" id="A0A1V9FEK4"/>
<gene>
    <name evidence="2" type="ORF">A4R26_25515</name>
</gene>
<dbReference type="RefSeq" id="WP_081168239.1">
    <property type="nucleotide sequence ID" value="NZ_LWBP01000197.1"/>
</dbReference>
<dbReference type="InterPro" id="IPR032168">
    <property type="entry name" value="DUF5004"/>
</dbReference>
<feature type="signal peptide" evidence="1">
    <location>
        <begin position="1"/>
        <end position="17"/>
    </location>
</feature>
<dbReference type="Proteomes" id="UP000192276">
    <property type="component" value="Unassembled WGS sequence"/>
</dbReference>
<feature type="chain" id="PRO_5012709328" description="DUF5004 domain-containing protein" evidence="1">
    <location>
        <begin position="18"/>
        <end position="140"/>
    </location>
</feature>
<name>A0A1V9FEK4_9BACT</name>
<sequence>MKYILFFLALCSTGFYACKPEMLIAPSEPRKDISGNWQIIKATRNGTDLTTRFDFSPFRIRFTDSTYTIDNPVPFIVSRNGKWAFDDPAYPFTLSFQAADSGAKTSPLLFPVTGGQRNLIITFSSGCSLNTYQYTLQKAN</sequence>
<dbReference type="PROSITE" id="PS51257">
    <property type="entry name" value="PROKAR_LIPOPROTEIN"/>
    <property type="match status" value="1"/>
</dbReference>
<reference evidence="3" key="1">
    <citation type="submission" date="2016-04" db="EMBL/GenBank/DDBJ databases">
        <authorList>
            <person name="Chen L."/>
            <person name="Zhuang W."/>
            <person name="Wang G."/>
        </authorList>
    </citation>
    <scope>NUCLEOTIDE SEQUENCE [LARGE SCALE GENOMIC DNA]</scope>
    <source>
        <strain evidence="3">208</strain>
    </source>
</reference>
<dbReference type="EMBL" id="LWBP01000197">
    <property type="protein sequence ID" value="OQP56711.1"/>
    <property type="molecule type" value="Genomic_DNA"/>
</dbReference>
<proteinExistence type="predicted"/>
<evidence type="ECO:0000313" key="3">
    <source>
        <dbReference type="Proteomes" id="UP000192276"/>
    </source>
</evidence>
<evidence type="ECO:0008006" key="4">
    <source>
        <dbReference type="Google" id="ProtNLM"/>
    </source>
</evidence>
<comment type="caution">
    <text evidence="2">The sequence shown here is derived from an EMBL/GenBank/DDBJ whole genome shotgun (WGS) entry which is preliminary data.</text>
</comment>